<sequence>MKINISIEATPQEIREVFGLPDIQDVQGLFLKQFQQNLKDGQVDKDVVSEFMGPSLQFSKNFMDSMMENMESMLNQANQSTSNQQETMKDSSSSKSKQQPVSSKEY</sequence>
<reference evidence="3" key="1">
    <citation type="submission" date="2017-09" db="EMBL/GenBank/DDBJ databases">
        <title>The Reconstruction of 2,631 Draft Metagenome-Assembled Genomes from the Global Oceans.</title>
        <authorList>
            <person name="Tully B.J."/>
            <person name="Graham E.D."/>
            <person name="Heidelberg J.F."/>
        </authorList>
    </citation>
    <scope>NUCLEOTIDE SEQUENCE [LARGE SCALE GENOMIC DNA]</scope>
</reference>
<dbReference type="EMBL" id="NZEX01000044">
    <property type="protein sequence ID" value="MAH62658.1"/>
    <property type="molecule type" value="Genomic_DNA"/>
</dbReference>
<gene>
    <name evidence="2" type="ORF">CMN54_04255</name>
</gene>
<name>A0A2D6YHK7_9DELT</name>
<feature type="region of interest" description="Disordered" evidence="1">
    <location>
        <begin position="69"/>
        <end position="106"/>
    </location>
</feature>
<proteinExistence type="predicted"/>
<feature type="compositionally biased region" description="Polar residues" evidence="1">
    <location>
        <begin position="72"/>
        <end position="86"/>
    </location>
</feature>
<evidence type="ECO:0000256" key="1">
    <source>
        <dbReference type="SAM" id="MobiDB-lite"/>
    </source>
</evidence>
<dbReference type="Proteomes" id="UP000226525">
    <property type="component" value="Unassembled WGS sequence"/>
</dbReference>
<comment type="caution">
    <text evidence="2">The sequence shown here is derived from an EMBL/GenBank/DDBJ whole genome shotgun (WGS) entry which is preliminary data.</text>
</comment>
<protein>
    <submittedName>
        <fullName evidence="2">Uncharacterized protein</fullName>
    </submittedName>
</protein>
<evidence type="ECO:0000313" key="2">
    <source>
        <dbReference type="EMBL" id="MAH62658.1"/>
    </source>
</evidence>
<organism evidence="2 3">
    <name type="scientific">SAR324 cluster bacterium</name>
    <dbReference type="NCBI Taxonomy" id="2024889"/>
    <lineage>
        <taxon>Bacteria</taxon>
        <taxon>Deltaproteobacteria</taxon>
        <taxon>SAR324 cluster</taxon>
    </lineage>
</organism>
<accession>A0A2D6YHK7</accession>
<dbReference type="AlphaFoldDB" id="A0A2D6YHK7"/>
<evidence type="ECO:0000313" key="3">
    <source>
        <dbReference type="Proteomes" id="UP000226525"/>
    </source>
</evidence>
<feature type="compositionally biased region" description="Low complexity" evidence="1">
    <location>
        <begin position="90"/>
        <end position="106"/>
    </location>
</feature>